<evidence type="ECO:0000256" key="1">
    <source>
        <dbReference type="PROSITE-ProRule" id="PRU00409"/>
    </source>
</evidence>
<reference evidence="4" key="1">
    <citation type="journal article" date="2019" name="Int. J. Syst. Evol. Microbiol.">
        <title>The Global Catalogue of Microorganisms (GCM) 10K type strain sequencing project: providing services to taxonomists for standard genome sequencing and annotation.</title>
        <authorList>
            <consortium name="The Broad Institute Genomics Platform"/>
            <consortium name="The Broad Institute Genome Sequencing Center for Infectious Disease"/>
            <person name="Wu L."/>
            <person name="Ma J."/>
        </authorList>
    </citation>
    <scope>NUCLEOTIDE SEQUENCE [LARGE SCALE GENOMIC DNA]</scope>
    <source>
        <strain evidence="4">JCM 14309</strain>
    </source>
</reference>
<dbReference type="RefSeq" id="WP_344683226.1">
    <property type="nucleotide sequence ID" value="NZ_BAAAVT010000021.1"/>
</dbReference>
<keyword evidence="1" id="KW-0067">ATP-binding</keyword>
<gene>
    <name evidence="3" type="ORF">GCM10010529_27550</name>
</gene>
<dbReference type="PROSITE" id="PS50975">
    <property type="entry name" value="ATP_GRASP"/>
    <property type="match status" value="1"/>
</dbReference>
<comment type="caution">
    <text evidence="3">The sequence shown here is derived from an EMBL/GenBank/DDBJ whole genome shotgun (WGS) entry which is preliminary data.</text>
</comment>
<keyword evidence="1" id="KW-0547">Nucleotide-binding</keyword>
<dbReference type="InterPro" id="IPR011761">
    <property type="entry name" value="ATP-grasp"/>
</dbReference>
<keyword evidence="4" id="KW-1185">Reference proteome</keyword>
<protein>
    <recommendedName>
        <fullName evidence="2">ATP-grasp domain-containing protein</fullName>
    </recommendedName>
</protein>
<organism evidence="3 4">
    <name type="scientific">Nesterenkonia aethiopica</name>
    <dbReference type="NCBI Taxonomy" id="269144"/>
    <lineage>
        <taxon>Bacteria</taxon>
        <taxon>Bacillati</taxon>
        <taxon>Actinomycetota</taxon>
        <taxon>Actinomycetes</taxon>
        <taxon>Micrococcales</taxon>
        <taxon>Micrococcaceae</taxon>
        <taxon>Nesterenkonia</taxon>
    </lineage>
</organism>
<dbReference type="EMBL" id="BAAAVT010000021">
    <property type="protein sequence ID" value="GAA3074149.1"/>
    <property type="molecule type" value="Genomic_DNA"/>
</dbReference>
<evidence type="ECO:0000313" key="4">
    <source>
        <dbReference type="Proteomes" id="UP001500236"/>
    </source>
</evidence>
<dbReference type="SUPFAM" id="SSF56059">
    <property type="entry name" value="Glutathione synthetase ATP-binding domain-like"/>
    <property type="match status" value="1"/>
</dbReference>
<evidence type="ECO:0000259" key="2">
    <source>
        <dbReference type="PROSITE" id="PS50975"/>
    </source>
</evidence>
<proteinExistence type="predicted"/>
<feature type="domain" description="ATP-grasp" evidence="2">
    <location>
        <begin position="88"/>
        <end position="308"/>
    </location>
</feature>
<dbReference type="Proteomes" id="UP001500236">
    <property type="component" value="Unassembled WGS sequence"/>
</dbReference>
<accession>A0ABP6M2U3</accession>
<sequence length="417" mass="44228">MTTSPHDPAAADRPAMPSAADCPAELIDGWLVHTAALQAGRGTLLFPGQALLLTHEGGALDGGSFAHGVPQQTQLSTATLVQDRRVRRAMLEQHRIRVPEGATFTIGGGTRAALGFAERRGFPVVLKPMVGDNTIETRTGIAGTEELLEGIRDLRVAPQLRPGYTTASYAFTAIHTPREDDQTRTRKNYRYLVEEHVRGEFLRFLLIGGAVVSAFSSPDGAWGLDGGRELFEEVHPSLVAHAREVAEVFPGLAVIAVDVVLSRGAEVAREDQDVTVVDVSERPWLAMQASRDPEEALLLARRLLESTVARTEEGTLPQPQAEVALDVRWEGVSVMDAFLEHVHEAASAAGLRGHAVAEDVVGGIAAGHLEGPAAAVALFNELAVAGNLTGEHLMAVDSRRAGVTGAEGFSLGATPVG</sequence>
<evidence type="ECO:0000313" key="3">
    <source>
        <dbReference type="EMBL" id="GAA3074149.1"/>
    </source>
</evidence>
<name>A0ABP6M2U3_9MICC</name>